<proteinExistence type="inferred from homology"/>
<dbReference type="STRING" id="931890.G8JRT0"/>
<feature type="compositionally biased region" description="Basic and acidic residues" evidence="2">
    <location>
        <begin position="235"/>
        <end position="252"/>
    </location>
</feature>
<dbReference type="GO" id="GO:0005634">
    <property type="term" value="C:nucleus"/>
    <property type="evidence" value="ECO:0007669"/>
    <property type="project" value="EnsemblFungi"/>
</dbReference>
<evidence type="ECO:0000256" key="1">
    <source>
        <dbReference type="ARBA" id="ARBA00010218"/>
    </source>
</evidence>
<dbReference type="InterPro" id="IPR040150">
    <property type="entry name" value="Iwr1"/>
</dbReference>
<name>G8JRT0_ERECY</name>
<protein>
    <recommendedName>
        <fullName evidence="3">Transcription factor Iwr1 domain-containing protein</fullName>
    </recommendedName>
</protein>
<dbReference type="EMBL" id="CP002499">
    <property type="protein sequence ID" value="AET38849.1"/>
    <property type="molecule type" value="Genomic_DNA"/>
</dbReference>
<evidence type="ECO:0000313" key="4">
    <source>
        <dbReference type="EMBL" id="AET38849.1"/>
    </source>
</evidence>
<dbReference type="OrthoDB" id="6255506at2759"/>
<dbReference type="GeneID" id="11471018"/>
<evidence type="ECO:0000313" key="5">
    <source>
        <dbReference type="Proteomes" id="UP000006790"/>
    </source>
</evidence>
<dbReference type="OMA" id="EYPRNEF"/>
<sequence length="339" mass="39175">MKHAPEVLRVKRRRDEDSFQTLLLEEEERSSKKGKYVFKLAKTVDHVEGYTPLLKLAKEDENKVFVLEQHQEQQQAQALQKENEGSGEVDEELPLEISEMLEECLKLSAEGRDVASGRLKAGKRHSSQGYVTEMQSLEYVYDVYIREVLPEDDEFVLDEGTVGYIRIVEEQGELLPDEDELSDSQLLSDDEDSNEEHYYRNDYPDDEDDDRSILFGSESEYSEGQETRSYSIPCSEERLEDHPSLPEQDQKTFDPLFESLGGEANLLSSLNTTNYVDLDKLHGEHLDTDEDDDDMSKGSEASFKKYSFFPNEEDDPMATHRDKVFAKLQRMIDQRQPKD</sequence>
<evidence type="ECO:0000259" key="3">
    <source>
        <dbReference type="Pfam" id="PF08574"/>
    </source>
</evidence>
<gene>
    <name evidence="4" type="ordered locus">Ecym_3362</name>
</gene>
<dbReference type="PANTHER" id="PTHR28063">
    <property type="entry name" value="RNA POLYMERASE II NUCLEAR LOCALIZATION PROTEIN IWR1"/>
    <property type="match status" value="1"/>
</dbReference>
<dbReference type="GO" id="GO:0005737">
    <property type="term" value="C:cytoplasm"/>
    <property type="evidence" value="ECO:0007669"/>
    <property type="project" value="EnsemblFungi"/>
</dbReference>
<reference evidence="5" key="1">
    <citation type="journal article" date="2012" name="G3 (Bethesda)">
        <title>Pichia sorbitophila, an interspecies yeast hybrid reveals early steps of genome resolution following polyploidization.</title>
        <authorList>
            <person name="Leh Louis V."/>
            <person name="Despons L."/>
            <person name="Friedrich A."/>
            <person name="Martin T."/>
            <person name="Durrens P."/>
            <person name="Casaregola S."/>
            <person name="Neuveglise C."/>
            <person name="Fairhead C."/>
            <person name="Marck C."/>
            <person name="Cruz J.A."/>
            <person name="Straub M.L."/>
            <person name="Kugler V."/>
            <person name="Sacerdot C."/>
            <person name="Uzunov Z."/>
            <person name="Thierry A."/>
            <person name="Weiss S."/>
            <person name="Bleykasten C."/>
            <person name="De Montigny J."/>
            <person name="Jacques N."/>
            <person name="Jung P."/>
            <person name="Lemaire M."/>
            <person name="Mallet S."/>
            <person name="Morel G."/>
            <person name="Richard G.F."/>
            <person name="Sarkar A."/>
            <person name="Savel G."/>
            <person name="Schacherer J."/>
            <person name="Seret M.L."/>
            <person name="Talla E."/>
            <person name="Samson G."/>
            <person name="Jubin C."/>
            <person name="Poulain J."/>
            <person name="Vacherie B."/>
            <person name="Barbe V."/>
            <person name="Pelletier E."/>
            <person name="Sherman D.J."/>
            <person name="Westhof E."/>
            <person name="Weissenbach J."/>
            <person name="Baret P.V."/>
            <person name="Wincker P."/>
            <person name="Gaillardin C."/>
            <person name="Dujon B."/>
            <person name="Souciet J.L."/>
        </authorList>
    </citation>
    <scope>NUCLEOTIDE SEQUENCE [LARGE SCALE GENOMIC DNA]</scope>
    <source>
        <strain evidence="5">CBS 270.75 / DBVPG 7215 / KCTC 17166 / NRRL Y-17582</strain>
    </source>
</reference>
<dbReference type="RefSeq" id="XP_003645666.1">
    <property type="nucleotide sequence ID" value="XM_003645618.1"/>
</dbReference>
<organism evidence="4 5">
    <name type="scientific">Eremothecium cymbalariae (strain CBS 270.75 / DBVPG 7215 / KCTC 17166 / NRRL Y-17582)</name>
    <name type="common">Yeast</name>
    <dbReference type="NCBI Taxonomy" id="931890"/>
    <lineage>
        <taxon>Eukaryota</taxon>
        <taxon>Fungi</taxon>
        <taxon>Dikarya</taxon>
        <taxon>Ascomycota</taxon>
        <taxon>Saccharomycotina</taxon>
        <taxon>Saccharomycetes</taxon>
        <taxon>Saccharomycetales</taxon>
        <taxon>Saccharomycetaceae</taxon>
        <taxon>Eremothecium</taxon>
    </lineage>
</organism>
<accession>G8JRT0</accession>
<dbReference type="FunCoup" id="G8JRT0">
    <property type="interactions" value="64"/>
</dbReference>
<dbReference type="InterPro" id="IPR013883">
    <property type="entry name" value="TF_Iwr1_dom"/>
</dbReference>
<dbReference type="KEGG" id="erc:Ecym_3362"/>
<dbReference type="HOGENOM" id="CLU_044104_0_0_1"/>
<dbReference type="InParanoid" id="G8JRT0"/>
<feature type="compositionally biased region" description="Polar residues" evidence="2">
    <location>
        <begin position="222"/>
        <end position="232"/>
    </location>
</feature>
<dbReference type="AlphaFoldDB" id="G8JRT0"/>
<dbReference type="Pfam" id="PF08574">
    <property type="entry name" value="Iwr1"/>
    <property type="match status" value="1"/>
</dbReference>
<keyword evidence="5" id="KW-1185">Reference proteome</keyword>
<dbReference type="PANTHER" id="PTHR28063:SF1">
    <property type="entry name" value="RNA POLYMERASE II NUCLEAR LOCALIZATION PROTEIN IWR1"/>
    <property type="match status" value="1"/>
</dbReference>
<comment type="similarity">
    <text evidence="1">Belongs to the IWR1/SLC7A6OS family.</text>
</comment>
<feature type="domain" description="Transcription factor Iwr1" evidence="3">
    <location>
        <begin position="138"/>
        <end position="207"/>
    </location>
</feature>
<dbReference type="eggNOG" id="KOG4852">
    <property type="taxonomic scope" value="Eukaryota"/>
</dbReference>
<dbReference type="Proteomes" id="UP000006790">
    <property type="component" value="Chromosome 3"/>
</dbReference>
<evidence type="ECO:0000256" key="2">
    <source>
        <dbReference type="SAM" id="MobiDB-lite"/>
    </source>
</evidence>
<feature type="compositionally biased region" description="Acidic residues" evidence="2">
    <location>
        <begin position="175"/>
        <end position="194"/>
    </location>
</feature>
<dbReference type="GO" id="GO:0006606">
    <property type="term" value="P:protein import into nucleus"/>
    <property type="evidence" value="ECO:0007669"/>
    <property type="project" value="EnsemblFungi"/>
</dbReference>
<feature type="region of interest" description="Disordered" evidence="2">
    <location>
        <begin position="175"/>
        <end position="254"/>
    </location>
</feature>